<sequence length="177" mass="20096">MNILSISYKNRLPIILARNLFARRSNGPNCIRRQLPEKSIFFTYGRGMSTTAPPLPPPPPPKQKQPKTFWAKFFMGSFSLSFLSFSLKQKLHELEDEVELALDVAETVVDVVQAVATTTERVSSEVGDELETGKLKDVLDYAEDFSKEIVENMDMAKVEIEKVDDIREEVETLLNQD</sequence>
<proteinExistence type="predicted"/>
<dbReference type="EMBL" id="LFYR01000839">
    <property type="protein sequence ID" value="KMZ68464.1"/>
    <property type="molecule type" value="Genomic_DNA"/>
</dbReference>
<evidence type="ECO:0000313" key="2">
    <source>
        <dbReference type="Proteomes" id="UP000036987"/>
    </source>
</evidence>
<name>A0A0K9PHL4_ZOSMR</name>
<comment type="caution">
    <text evidence="1">The sequence shown here is derived from an EMBL/GenBank/DDBJ whole genome shotgun (WGS) entry which is preliminary data.</text>
</comment>
<keyword evidence="2" id="KW-1185">Reference proteome</keyword>
<dbReference type="PANTHER" id="PTHR33735">
    <property type="entry name" value="EXPRESSED PROTEIN"/>
    <property type="match status" value="1"/>
</dbReference>
<dbReference type="AlphaFoldDB" id="A0A0K9PHL4"/>
<reference evidence="2" key="1">
    <citation type="journal article" date="2016" name="Nature">
        <title>The genome of the seagrass Zostera marina reveals angiosperm adaptation to the sea.</title>
        <authorList>
            <person name="Olsen J.L."/>
            <person name="Rouze P."/>
            <person name="Verhelst B."/>
            <person name="Lin Y.-C."/>
            <person name="Bayer T."/>
            <person name="Collen J."/>
            <person name="Dattolo E."/>
            <person name="De Paoli E."/>
            <person name="Dittami S."/>
            <person name="Maumus F."/>
            <person name="Michel G."/>
            <person name="Kersting A."/>
            <person name="Lauritano C."/>
            <person name="Lohaus R."/>
            <person name="Toepel M."/>
            <person name="Tonon T."/>
            <person name="Vanneste K."/>
            <person name="Amirebrahimi M."/>
            <person name="Brakel J."/>
            <person name="Bostroem C."/>
            <person name="Chovatia M."/>
            <person name="Grimwood J."/>
            <person name="Jenkins J.W."/>
            <person name="Jueterbock A."/>
            <person name="Mraz A."/>
            <person name="Stam W.T."/>
            <person name="Tice H."/>
            <person name="Bornberg-Bauer E."/>
            <person name="Green P.J."/>
            <person name="Pearson G.A."/>
            <person name="Procaccini G."/>
            <person name="Duarte C.M."/>
            <person name="Schmutz J."/>
            <person name="Reusch T.B.H."/>
            <person name="Van de Peer Y."/>
        </authorList>
    </citation>
    <scope>NUCLEOTIDE SEQUENCE [LARGE SCALE GENOMIC DNA]</scope>
    <source>
        <strain evidence="2">cv. Finnish</strain>
    </source>
</reference>
<gene>
    <name evidence="1" type="ORF">ZOSMA_23G01230</name>
</gene>
<accession>A0A0K9PHL4</accession>
<organism evidence="1 2">
    <name type="scientific">Zostera marina</name>
    <name type="common">Eelgrass</name>
    <dbReference type="NCBI Taxonomy" id="29655"/>
    <lineage>
        <taxon>Eukaryota</taxon>
        <taxon>Viridiplantae</taxon>
        <taxon>Streptophyta</taxon>
        <taxon>Embryophyta</taxon>
        <taxon>Tracheophyta</taxon>
        <taxon>Spermatophyta</taxon>
        <taxon>Magnoliopsida</taxon>
        <taxon>Liliopsida</taxon>
        <taxon>Zosteraceae</taxon>
        <taxon>Zostera</taxon>
    </lineage>
</organism>
<dbReference type="OrthoDB" id="783687at2759"/>
<evidence type="ECO:0000313" key="1">
    <source>
        <dbReference type="EMBL" id="KMZ68464.1"/>
    </source>
</evidence>
<dbReference type="PANTHER" id="PTHR33735:SF10">
    <property type="entry name" value="EXPRESSED PROTEIN"/>
    <property type="match status" value="1"/>
</dbReference>
<dbReference type="Proteomes" id="UP000036987">
    <property type="component" value="Unassembled WGS sequence"/>
</dbReference>
<protein>
    <submittedName>
        <fullName evidence="1">Uncharacterized protein</fullName>
    </submittedName>
</protein>